<dbReference type="AlphaFoldDB" id="A0A238JHG2"/>
<dbReference type="CDD" id="cd19510">
    <property type="entry name" value="RecA-like_BCS1"/>
    <property type="match status" value="1"/>
</dbReference>
<dbReference type="GO" id="GO:0005524">
    <property type="term" value="F:ATP binding"/>
    <property type="evidence" value="ECO:0007669"/>
    <property type="project" value="UniProtKB-KW"/>
</dbReference>
<dbReference type="SUPFAM" id="SSF52540">
    <property type="entry name" value="P-loop containing nucleoside triphosphate hydrolases"/>
    <property type="match status" value="1"/>
</dbReference>
<feature type="domain" description="AAA+ ATPase" evidence="11">
    <location>
        <begin position="172"/>
        <end position="300"/>
    </location>
</feature>
<dbReference type="GO" id="GO:0016020">
    <property type="term" value="C:membrane"/>
    <property type="evidence" value="ECO:0007669"/>
    <property type="project" value="UniProtKB-SubCell"/>
</dbReference>
<name>A0A238JHG2_9RHOB</name>
<evidence type="ECO:0000259" key="11">
    <source>
        <dbReference type="SMART" id="SM00382"/>
    </source>
</evidence>
<dbReference type="InterPro" id="IPR050747">
    <property type="entry name" value="Mitochondrial_chaperone_BCS1"/>
</dbReference>
<dbReference type="RefSeq" id="WP_133840850.1">
    <property type="nucleotide sequence ID" value="NZ_FXXP01000003.1"/>
</dbReference>
<dbReference type="Pfam" id="PF25426">
    <property type="entry name" value="AAA_lid_BCS1"/>
    <property type="match status" value="1"/>
</dbReference>
<keyword evidence="5 13" id="KW-0378">Hydrolase</keyword>
<dbReference type="InterPro" id="IPR003960">
    <property type="entry name" value="ATPase_AAA_CS"/>
</dbReference>
<proteinExistence type="inferred from homology"/>
<dbReference type="Gene3D" id="3.40.50.300">
    <property type="entry name" value="P-loop containing nucleotide triphosphate hydrolases"/>
    <property type="match status" value="1"/>
</dbReference>
<evidence type="ECO:0000313" key="14">
    <source>
        <dbReference type="Proteomes" id="UP000225972"/>
    </source>
</evidence>
<dbReference type="InterPro" id="IPR003593">
    <property type="entry name" value="AAA+_ATPase"/>
</dbReference>
<sequence>MCQQSLDNRSPAYRHFCLWMEHTGVLDHTRQLRLTDDSWAEGTKGYAPAPGSHWFIYQGHLCRLDREINEKAKVGGSYEQRPMEVLEITVLFGRVQTLLGWIAKGRDLAENRDRIGPSLHVLKGDWWDEVGEVPRRAIDTVLTDDDRVDKLLEDLRWFHSAQAWYADRGVPWRRGYLLYGPPGTGKSSLIRALASELSLDIATMDLGRIGLSDDDLRDAMISAPARTLLAIEDIDAVFAQRETGEKRATISFSGLLNAIDGVAAQEGRALIMTTNHKERLDPALIRPGRADMHLELGHVRAATARQLFERFFPGEAELAQQFQTRLGASLHSPAAIQAWLLANSANPELAAQALDLHPAAAPIAAE</sequence>
<dbReference type="InterPro" id="IPR003959">
    <property type="entry name" value="ATPase_AAA_core"/>
</dbReference>
<dbReference type="Pfam" id="PF08740">
    <property type="entry name" value="BCS1_N"/>
    <property type="match status" value="1"/>
</dbReference>
<dbReference type="PROSITE" id="PS00674">
    <property type="entry name" value="AAA"/>
    <property type="match status" value="1"/>
</dbReference>
<keyword evidence="6 10" id="KW-0067">ATP-binding</keyword>
<dbReference type="PANTHER" id="PTHR23070">
    <property type="entry name" value="BCS1 AAA-TYPE ATPASE"/>
    <property type="match status" value="1"/>
</dbReference>
<gene>
    <name evidence="13" type="primary">yjoB</name>
    <name evidence="13" type="ORF">TRP8649_04239</name>
</gene>
<evidence type="ECO:0000256" key="7">
    <source>
        <dbReference type="ARBA" id="ARBA00022989"/>
    </source>
</evidence>
<dbReference type="Proteomes" id="UP000225972">
    <property type="component" value="Unassembled WGS sequence"/>
</dbReference>
<dbReference type="SMART" id="SM01024">
    <property type="entry name" value="BCS1_N"/>
    <property type="match status" value="1"/>
</dbReference>
<evidence type="ECO:0000256" key="8">
    <source>
        <dbReference type="ARBA" id="ARBA00023136"/>
    </source>
</evidence>
<keyword evidence="3" id="KW-0812">Transmembrane</keyword>
<dbReference type="GO" id="GO:0016887">
    <property type="term" value="F:ATP hydrolysis activity"/>
    <property type="evidence" value="ECO:0007669"/>
    <property type="project" value="InterPro"/>
</dbReference>
<dbReference type="EC" id="3.-.-.-" evidence="13"/>
<evidence type="ECO:0000313" key="13">
    <source>
        <dbReference type="EMBL" id="SMX30099.1"/>
    </source>
</evidence>
<dbReference type="OrthoDB" id="9809379at2"/>
<dbReference type="Pfam" id="PF00004">
    <property type="entry name" value="AAA"/>
    <property type="match status" value="1"/>
</dbReference>
<keyword evidence="4 10" id="KW-0547">Nucleotide-binding</keyword>
<keyword evidence="7" id="KW-1133">Transmembrane helix</keyword>
<keyword evidence="14" id="KW-1185">Reference proteome</keyword>
<evidence type="ECO:0000256" key="3">
    <source>
        <dbReference type="ARBA" id="ARBA00022692"/>
    </source>
</evidence>
<evidence type="ECO:0000256" key="1">
    <source>
        <dbReference type="ARBA" id="ARBA00004167"/>
    </source>
</evidence>
<evidence type="ECO:0000256" key="5">
    <source>
        <dbReference type="ARBA" id="ARBA00022801"/>
    </source>
</evidence>
<accession>A0A238JHG2</accession>
<organism evidence="13 14">
    <name type="scientific">Pelagimonas phthalicica</name>
    <dbReference type="NCBI Taxonomy" id="1037362"/>
    <lineage>
        <taxon>Bacteria</taxon>
        <taxon>Pseudomonadati</taxon>
        <taxon>Pseudomonadota</taxon>
        <taxon>Alphaproteobacteria</taxon>
        <taxon>Rhodobacterales</taxon>
        <taxon>Roseobacteraceae</taxon>
        <taxon>Pelagimonas</taxon>
    </lineage>
</organism>
<protein>
    <submittedName>
        <fullName evidence="13">Putative ATPase YjoB</fullName>
        <ecNumber evidence="13">3.-.-.-</ecNumber>
    </submittedName>
</protein>
<evidence type="ECO:0000256" key="10">
    <source>
        <dbReference type="RuleBase" id="RU003651"/>
    </source>
</evidence>
<evidence type="ECO:0000256" key="9">
    <source>
        <dbReference type="ARBA" id="ARBA00048778"/>
    </source>
</evidence>
<keyword evidence="8" id="KW-0472">Membrane</keyword>
<evidence type="ECO:0000256" key="6">
    <source>
        <dbReference type="ARBA" id="ARBA00022840"/>
    </source>
</evidence>
<feature type="domain" description="BCS1 N-terminal" evidence="12">
    <location>
        <begin position="7"/>
        <end position="141"/>
    </location>
</feature>
<dbReference type="InterPro" id="IPR027417">
    <property type="entry name" value="P-loop_NTPase"/>
</dbReference>
<comment type="subcellular location">
    <subcellularLocation>
        <location evidence="1">Membrane</location>
        <topology evidence="1">Single-pass membrane protein</topology>
    </subcellularLocation>
</comment>
<evidence type="ECO:0000256" key="4">
    <source>
        <dbReference type="ARBA" id="ARBA00022741"/>
    </source>
</evidence>
<evidence type="ECO:0000259" key="12">
    <source>
        <dbReference type="SMART" id="SM01024"/>
    </source>
</evidence>
<dbReference type="SMART" id="SM00382">
    <property type="entry name" value="AAA"/>
    <property type="match status" value="1"/>
</dbReference>
<dbReference type="InterPro" id="IPR014851">
    <property type="entry name" value="BCS1_N"/>
</dbReference>
<comment type="similarity">
    <text evidence="2">Belongs to the AAA ATPase family. BCS1 subfamily.</text>
</comment>
<evidence type="ECO:0000256" key="2">
    <source>
        <dbReference type="ARBA" id="ARBA00007448"/>
    </source>
</evidence>
<reference evidence="14" key="1">
    <citation type="submission" date="2017-05" db="EMBL/GenBank/DDBJ databases">
        <authorList>
            <person name="Rodrigo-Torres L."/>
            <person name="Arahal R. D."/>
            <person name="Lucena T."/>
        </authorList>
    </citation>
    <scope>NUCLEOTIDE SEQUENCE [LARGE SCALE GENOMIC DNA]</scope>
    <source>
        <strain evidence="14">CECT 8649</strain>
    </source>
</reference>
<dbReference type="EMBL" id="FXXP01000003">
    <property type="protein sequence ID" value="SMX30099.1"/>
    <property type="molecule type" value="Genomic_DNA"/>
</dbReference>
<comment type="catalytic activity">
    <reaction evidence="9">
        <text>ATP + H2O = ADP + phosphate + H(+)</text>
        <dbReference type="Rhea" id="RHEA:13065"/>
        <dbReference type="ChEBI" id="CHEBI:15377"/>
        <dbReference type="ChEBI" id="CHEBI:15378"/>
        <dbReference type="ChEBI" id="CHEBI:30616"/>
        <dbReference type="ChEBI" id="CHEBI:43474"/>
        <dbReference type="ChEBI" id="CHEBI:456216"/>
    </reaction>
    <physiologicalReaction direction="left-to-right" evidence="9">
        <dbReference type="Rhea" id="RHEA:13066"/>
    </physiologicalReaction>
</comment>
<dbReference type="InterPro" id="IPR057495">
    <property type="entry name" value="AAA_lid_BCS1"/>
</dbReference>